<dbReference type="InterPro" id="IPR023753">
    <property type="entry name" value="FAD/NAD-binding_dom"/>
</dbReference>
<dbReference type="AlphaFoldDB" id="A0A3M8DIS6"/>
<dbReference type="EC" id="1.6.5.9" evidence="2"/>
<dbReference type="PRINTS" id="PR00368">
    <property type="entry name" value="FADPNR"/>
</dbReference>
<evidence type="ECO:0000256" key="1">
    <source>
        <dbReference type="ARBA" id="ARBA00005272"/>
    </source>
</evidence>
<feature type="domain" description="FAD/NAD(P)-binding" evidence="8">
    <location>
        <begin position="6"/>
        <end position="325"/>
    </location>
</feature>
<dbReference type="PANTHER" id="PTHR43706:SF47">
    <property type="entry name" value="EXTERNAL NADH-UBIQUINONE OXIDOREDUCTASE 1, MITOCHONDRIAL-RELATED"/>
    <property type="match status" value="1"/>
</dbReference>
<sequence>MKMNTCVVVGGGYAGINAVQAICKTMGERITDRTMRVILIDKEPHHLRKVLLFKPAAQEEKIALPLNQVVPSEVQVIQGTVAGLNGTERNLMYFDQAGGQQYLNYDFLVLALGSTVRCADPALGGIALNSLEAAESIREMWRANLKKAQHEKGKDERQRLMSLAVAGAGISGIETSAELAHAMREEASRLGLDPEFVKVYLVNAKHALFPEGPAKMGHKLERALQDLGVTVINGQKALRAHNNKVELSGGSAIHAGLCVWTLGLVPNPLLGSLGLPLSAKGQLIVDASYRVAGMKGVYSIGDCAHIVDPQSGRADMMTCKEAKGQAARLGKVMLADLQGKPAPVHKSYMDIFCIGLGPGKGMVWTRQCGVNIILEGKLGWKFRQMTWNIASLIK</sequence>
<dbReference type="SUPFAM" id="SSF51905">
    <property type="entry name" value="FAD/NAD(P)-binding domain"/>
    <property type="match status" value="1"/>
</dbReference>
<keyword evidence="6" id="KW-0520">NAD</keyword>
<evidence type="ECO:0000313" key="9">
    <source>
        <dbReference type="EMBL" id="RNB87275.1"/>
    </source>
</evidence>
<dbReference type="GO" id="GO:0050136">
    <property type="term" value="F:NADH dehydrogenase (quinone) (non-electrogenic) activity"/>
    <property type="evidence" value="ECO:0007669"/>
    <property type="project" value="UniProtKB-EC"/>
</dbReference>
<accession>A0A3M8DIS6</accession>
<comment type="catalytic activity">
    <reaction evidence="7">
        <text>a quinone + NADH + H(+) = a quinol + NAD(+)</text>
        <dbReference type="Rhea" id="RHEA:46160"/>
        <dbReference type="ChEBI" id="CHEBI:15378"/>
        <dbReference type="ChEBI" id="CHEBI:24646"/>
        <dbReference type="ChEBI" id="CHEBI:57540"/>
        <dbReference type="ChEBI" id="CHEBI:57945"/>
        <dbReference type="ChEBI" id="CHEBI:132124"/>
        <dbReference type="EC" id="1.6.5.9"/>
    </reaction>
</comment>
<comment type="caution">
    <text evidence="9">The sequence shown here is derived from an EMBL/GenBank/DDBJ whole genome shotgun (WGS) entry which is preliminary data.</text>
</comment>
<dbReference type="PANTHER" id="PTHR43706">
    <property type="entry name" value="NADH DEHYDROGENASE"/>
    <property type="match status" value="1"/>
</dbReference>
<dbReference type="EMBL" id="RHHQ01000012">
    <property type="protein sequence ID" value="RNB87275.1"/>
    <property type="molecule type" value="Genomic_DNA"/>
</dbReference>
<gene>
    <name evidence="9" type="ORF">EDM56_16530</name>
</gene>
<name>A0A3M8DIS6_9BACL</name>
<dbReference type="InterPro" id="IPR045024">
    <property type="entry name" value="NDH-2"/>
</dbReference>
<evidence type="ECO:0000256" key="5">
    <source>
        <dbReference type="ARBA" id="ARBA00023002"/>
    </source>
</evidence>
<dbReference type="InterPro" id="IPR036188">
    <property type="entry name" value="FAD/NAD-bd_sf"/>
</dbReference>
<comment type="similarity">
    <text evidence="1">Belongs to the NADH dehydrogenase family.</text>
</comment>
<dbReference type="OrthoDB" id="2641866at2"/>
<proteinExistence type="inferred from homology"/>
<keyword evidence="3" id="KW-0285">Flavoprotein</keyword>
<keyword evidence="4" id="KW-0274">FAD</keyword>
<evidence type="ECO:0000256" key="2">
    <source>
        <dbReference type="ARBA" id="ARBA00012637"/>
    </source>
</evidence>
<keyword evidence="10" id="KW-1185">Reference proteome</keyword>
<evidence type="ECO:0000313" key="10">
    <source>
        <dbReference type="Proteomes" id="UP000271031"/>
    </source>
</evidence>
<evidence type="ECO:0000259" key="8">
    <source>
        <dbReference type="Pfam" id="PF07992"/>
    </source>
</evidence>
<dbReference type="Gene3D" id="3.50.50.100">
    <property type="match status" value="1"/>
</dbReference>
<reference evidence="9 10" key="1">
    <citation type="submission" date="2018-10" db="EMBL/GenBank/DDBJ databases">
        <title>Phylogenomics of Brevibacillus.</title>
        <authorList>
            <person name="Dunlap C."/>
        </authorList>
    </citation>
    <scope>NUCLEOTIDE SEQUENCE [LARGE SCALE GENOMIC DNA]</scope>
    <source>
        <strain evidence="9 10">JCM 15716</strain>
    </source>
</reference>
<protein>
    <recommendedName>
        <fullName evidence="2">NADH:ubiquinone reductase (non-electrogenic)</fullName>
        <ecNumber evidence="2">1.6.5.9</ecNumber>
    </recommendedName>
</protein>
<organism evidence="9 10">
    <name type="scientific">Brevibacillus fluminis</name>
    <dbReference type="NCBI Taxonomy" id="511487"/>
    <lineage>
        <taxon>Bacteria</taxon>
        <taxon>Bacillati</taxon>
        <taxon>Bacillota</taxon>
        <taxon>Bacilli</taxon>
        <taxon>Bacillales</taxon>
        <taxon>Paenibacillaceae</taxon>
        <taxon>Brevibacillus</taxon>
    </lineage>
</organism>
<keyword evidence="5" id="KW-0560">Oxidoreductase</keyword>
<evidence type="ECO:0000256" key="4">
    <source>
        <dbReference type="ARBA" id="ARBA00022827"/>
    </source>
</evidence>
<evidence type="ECO:0000256" key="6">
    <source>
        <dbReference type="ARBA" id="ARBA00023027"/>
    </source>
</evidence>
<dbReference type="Proteomes" id="UP000271031">
    <property type="component" value="Unassembled WGS sequence"/>
</dbReference>
<dbReference type="Pfam" id="PF07992">
    <property type="entry name" value="Pyr_redox_2"/>
    <property type="match status" value="1"/>
</dbReference>
<evidence type="ECO:0000256" key="3">
    <source>
        <dbReference type="ARBA" id="ARBA00022630"/>
    </source>
</evidence>
<evidence type="ECO:0000256" key="7">
    <source>
        <dbReference type="ARBA" id="ARBA00047599"/>
    </source>
</evidence>